<keyword evidence="6 7" id="KW-0472">Membrane</keyword>
<evidence type="ECO:0000256" key="6">
    <source>
        <dbReference type="ARBA" id="ARBA00023136"/>
    </source>
</evidence>
<evidence type="ECO:0000256" key="2">
    <source>
        <dbReference type="ARBA" id="ARBA00022448"/>
    </source>
</evidence>
<accession>A0A6N0Z6D0</accession>
<dbReference type="EMBL" id="CP054580">
    <property type="protein sequence ID" value="QKS25863.1"/>
    <property type="molecule type" value="Genomic_DNA"/>
</dbReference>
<dbReference type="Pfam" id="PF04290">
    <property type="entry name" value="DctQ"/>
    <property type="match status" value="1"/>
</dbReference>
<feature type="transmembrane region" description="Helical" evidence="7">
    <location>
        <begin position="42"/>
        <end position="66"/>
    </location>
</feature>
<protein>
    <recommendedName>
        <fullName evidence="7">TRAP transporter small permease protein</fullName>
    </recommendedName>
</protein>
<feature type="transmembrane region" description="Helical" evidence="7">
    <location>
        <begin position="14"/>
        <end position="36"/>
    </location>
</feature>
<evidence type="ECO:0000256" key="4">
    <source>
        <dbReference type="ARBA" id="ARBA00022692"/>
    </source>
</evidence>
<reference evidence="9 10" key="1">
    <citation type="submission" date="2019-12" db="EMBL/GenBank/DDBJ databases">
        <title>Genome sequencing and assembly of endphytes of Porphyra tenera.</title>
        <authorList>
            <person name="Park J.M."/>
            <person name="Shin R."/>
            <person name="Jo S.H."/>
        </authorList>
    </citation>
    <scope>NUCLEOTIDE SEQUENCE [LARGE SCALE GENOMIC DNA]</scope>
    <source>
        <strain evidence="9 10">GPM3</strain>
    </source>
</reference>
<keyword evidence="5 7" id="KW-1133">Transmembrane helix</keyword>
<organism evidence="9 10">
    <name type="scientific">Vreelandella titanicae</name>
    <dbReference type="NCBI Taxonomy" id="664683"/>
    <lineage>
        <taxon>Bacteria</taxon>
        <taxon>Pseudomonadati</taxon>
        <taxon>Pseudomonadota</taxon>
        <taxon>Gammaproteobacteria</taxon>
        <taxon>Oceanospirillales</taxon>
        <taxon>Halomonadaceae</taxon>
        <taxon>Vreelandella</taxon>
    </lineage>
</organism>
<accession>A0A653Z7W7</accession>
<keyword evidence="3" id="KW-1003">Cell membrane</keyword>
<evidence type="ECO:0000256" key="3">
    <source>
        <dbReference type="ARBA" id="ARBA00022475"/>
    </source>
</evidence>
<proteinExistence type="inferred from homology"/>
<feature type="domain" description="Tripartite ATP-independent periplasmic transporters DctQ component" evidence="8">
    <location>
        <begin position="28"/>
        <end position="158"/>
    </location>
</feature>
<dbReference type="GO" id="GO:0022857">
    <property type="term" value="F:transmembrane transporter activity"/>
    <property type="evidence" value="ECO:0007669"/>
    <property type="project" value="UniProtKB-UniRule"/>
</dbReference>
<name>A0A653Z7W7_9GAMM</name>
<comment type="similarity">
    <text evidence="7">Belongs to the TRAP transporter small permease family.</text>
</comment>
<keyword evidence="4 7" id="KW-0812">Transmembrane</keyword>
<evidence type="ECO:0000256" key="5">
    <source>
        <dbReference type="ARBA" id="ARBA00022989"/>
    </source>
</evidence>
<evidence type="ECO:0000256" key="1">
    <source>
        <dbReference type="ARBA" id="ARBA00004651"/>
    </source>
</evidence>
<gene>
    <name evidence="9" type="ORF">FX987_03660</name>
</gene>
<feature type="transmembrane region" description="Helical" evidence="7">
    <location>
        <begin position="129"/>
        <end position="150"/>
    </location>
</feature>
<evidence type="ECO:0000256" key="7">
    <source>
        <dbReference type="RuleBase" id="RU369079"/>
    </source>
</evidence>
<feature type="transmembrane region" description="Helical" evidence="7">
    <location>
        <begin position="87"/>
        <end position="109"/>
    </location>
</feature>
<comment type="subcellular location">
    <subcellularLocation>
        <location evidence="7">Cell inner membrane</location>
        <topology evidence="7">Multi-pass membrane protein</topology>
    </subcellularLocation>
    <subcellularLocation>
        <location evidence="1">Cell membrane</location>
        <topology evidence="1">Multi-pass membrane protein</topology>
    </subcellularLocation>
</comment>
<evidence type="ECO:0000259" key="8">
    <source>
        <dbReference type="Pfam" id="PF04290"/>
    </source>
</evidence>
<keyword evidence="10" id="KW-1185">Reference proteome</keyword>
<sequence length="172" mass="19282">MIIFKCIDWLLDRIIAPIVAIIGLFVALSFVVGITARSFLGIPLFGVEELVLIAVIWFYMLGAILASKNSAHLRADFIPVVIKNEKVILAFRIIATVISILMAGLFVLWSNELFQWALQRSQTTPVFSIPMYVSQVSLLTAALFMTLYLVRDLINDIQALCHKKDSSTPIQR</sequence>
<comment type="function">
    <text evidence="7">Part of the tripartite ATP-independent periplasmic (TRAP) transport system.</text>
</comment>
<comment type="subunit">
    <text evidence="7">The complex comprises the extracytoplasmic solute receptor protein and the two transmembrane proteins.</text>
</comment>
<keyword evidence="7" id="KW-0997">Cell inner membrane</keyword>
<evidence type="ECO:0000313" key="10">
    <source>
        <dbReference type="Proteomes" id="UP000509761"/>
    </source>
</evidence>
<dbReference type="RefSeq" id="WP_022521371.1">
    <property type="nucleotide sequence ID" value="NZ_CP054580.1"/>
</dbReference>
<dbReference type="InterPro" id="IPR055348">
    <property type="entry name" value="DctQ"/>
</dbReference>
<keyword evidence="2 7" id="KW-0813">Transport</keyword>
<evidence type="ECO:0000313" key="9">
    <source>
        <dbReference type="EMBL" id="QKS25863.1"/>
    </source>
</evidence>
<dbReference type="Proteomes" id="UP000509761">
    <property type="component" value="Chromosome"/>
</dbReference>
<dbReference type="AlphaFoldDB" id="A0A653Z7W7"/>
<dbReference type="GO" id="GO:0005886">
    <property type="term" value="C:plasma membrane"/>
    <property type="evidence" value="ECO:0007669"/>
    <property type="project" value="UniProtKB-SubCell"/>
</dbReference>